<feature type="region of interest" description="Disordered" evidence="3">
    <location>
        <begin position="1"/>
        <end position="24"/>
    </location>
</feature>
<dbReference type="PANTHER" id="PTHR10357:SF210">
    <property type="entry name" value="MALTODEXTRIN GLUCOSIDASE"/>
    <property type="match status" value="1"/>
</dbReference>
<dbReference type="Gene3D" id="3.20.20.80">
    <property type="entry name" value="Glycosidases"/>
    <property type="match status" value="1"/>
</dbReference>
<dbReference type="InterPro" id="IPR017853">
    <property type="entry name" value="GH"/>
</dbReference>
<dbReference type="CDD" id="cd02857">
    <property type="entry name" value="E_set_CDase_PDE_N"/>
    <property type="match status" value="1"/>
</dbReference>
<evidence type="ECO:0000313" key="5">
    <source>
        <dbReference type="EMBL" id="MFE1353819.1"/>
    </source>
</evidence>
<dbReference type="SMART" id="SM00642">
    <property type="entry name" value="Aamy"/>
    <property type="match status" value="1"/>
</dbReference>
<proteinExistence type="predicted"/>
<feature type="domain" description="Glycosyl hydrolase family 13 catalytic" evidence="4">
    <location>
        <begin position="137"/>
        <end position="531"/>
    </location>
</feature>
<accession>A0ABW6GM41</accession>
<sequence>MTMLDHGYHHDGSAHHVSTLDPEPGERVTVFLRTPPSQRSGVHVRTVRDGEPHFTEAVLDREADGELWWRADLTAHNPVTPYRFLLSGPGAGSGGGSGYRWLTAAGLSGHDLPDDTDFRLSTHPGPPAWAADAVVYEVFPDRFDRGRTDRDGAGPRPDWAVPCDWDDPVIGRGPETPHQLYGGDLDGVRARLDHIASLGADTLWLTPVFPARSNHRYNASAFDRTDPLLGGDAAYRALIDAVHERGWRILGDLTTNHCGDDHPWFTAARADQDSPERGMFWFADGGGTGDGPGYEAWMGVPSLPKLDWGSPALRRRMTDDPDAVVTRWLDFGLDGWRIDVANMTGRRGTADLTRATAARILRAMRREHPQSLLIAEHAHDASGDLDAGGWHGTMNYAGFTRPVWSWLRGPDTALEFLGLPVDVPRLPGELAAAAMRAFAARTSWRTLAHSWSILGSHDTARIRTVCGSAELAEVACGLMFTLPGTPVVYAGDEIGLRGSWGEDGRRPMPWHRPADWDLRTLAVHRALAALRRARPALSRGGLRMLHAGADSLTYLRELGTERLLVHAARAAHPPVRLPLPAGADPLYGGADPLPGTPGTPVELPSDGPAFHVWRLR</sequence>
<gene>
    <name evidence="5" type="ORF">ACFW6T_17705</name>
</gene>
<dbReference type="EMBL" id="JBHYPX010000034">
    <property type="protein sequence ID" value="MFE1353819.1"/>
    <property type="molecule type" value="Genomic_DNA"/>
</dbReference>
<organism evidence="5 6">
    <name type="scientific">Kitasatospora phosalacinea</name>
    <dbReference type="NCBI Taxonomy" id="2065"/>
    <lineage>
        <taxon>Bacteria</taxon>
        <taxon>Bacillati</taxon>
        <taxon>Actinomycetota</taxon>
        <taxon>Actinomycetes</taxon>
        <taxon>Kitasatosporales</taxon>
        <taxon>Streptomycetaceae</taxon>
        <taxon>Kitasatospora</taxon>
    </lineage>
</organism>
<keyword evidence="2" id="KW-0326">Glycosidase</keyword>
<dbReference type="Pfam" id="PF00128">
    <property type="entry name" value="Alpha-amylase"/>
    <property type="match status" value="2"/>
</dbReference>
<protein>
    <submittedName>
        <fullName evidence="5">Alpha-amylase family glycosyl hydrolase</fullName>
    </submittedName>
</protein>
<evidence type="ECO:0000256" key="1">
    <source>
        <dbReference type="ARBA" id="ARBA00022801"/>
    </source>
</evidence>
<evidence type="ECO:0000256" key="3">
    <source>
        <dbReference type="SAM" id="MobiDB-lite"/>
    </source>
</evidence>
<dbReference type="SUPFAM" id="SSF51445">
    <property type="entry name" value="(Trans)glycosidases"/>
    <property type="match status" value="1"/>
</dbReference>
<dbReference type="RefSeq" id="WP_380315209.1">
    <property type="nucleotide sequence ID" value="NZ_JBHYPW010000001.1"/>
</dbReference>
<evidence type="ECO:0000256" key="2">
    <source>
        <dbReference type="ARBA" id="ARBA00023295"/>
    </source>
</evidence>
<keyword evidence="1 5" id="KW-0378">Hydrolase</keyword>
<dbReference type="InterPro" id="IPR004185">
    <property type="entry name" value="Glyco_hydro_13_lg-like_dom"/>
</dbReference>
<comment type="caution">
    <text evidence="5">The sequence shown here is derived from an EMBL/GenBank/DDBJ whole genome shotgun (WGS) entry which is preliminary data.</text>
</comment>
<dbReference type="Proteomes" id="UP001599542">
    <property type="component" value="Unassembled WGS sequence"/>
</dbReference>
<feature type="compositionally biased region" description="Basic and acidic residues" evidence="3">
    <location>
        <begin position="1"/>
        <end position="14"/>
    </location>
</feature>
<dbReference type="PANTHER" id="PTHR10357">
    <property type="entry name" value="ALPHA-AMYLASE FAMILY MEMBER"/>
    <property type="match status" value="1"/>
</dbReference>
<reference evidence="5 6" key="1">
    <citation type="submission" date="2024-09" db="EMBL/GenBank/DDBJ databases">
        <title>The Natural Products Discovery Center: Release of the First 8490 Sequenced Strains for Exploring Actinobacteria Biosynthetic Diversity.</title>
        <authorList>
            <person name="Kalkreuter E."/>
            <person name="Kautsar S.A."/>
            <person name="Yang D."/>
            <person name="Bader C.D."/>
            <person name="Teijaro C.N."/>
            <person name="Fluegel L."/>
            <person name="Davis C.M."/>
            <person name="Simpson J.R."/>
            <person name="Lauterbach L."/>
            <person name="Steele A.D."/>
            <person name="Gui C."/>
            <person name="Meng S."/>
            <person name="Li G."/>
            <person name="Viehrig K."/>
            <person name="Ye F."/>
            <person name="Su P."/>
            <person name="Kiefer A.F."/>
            <person name="Nichols A."/>
            <person name="Cepeda A.J."/>
            <person name="Yan W."/>
            <person name="Fan B."/>
            <person name="Jiang Y."/>
            <person name="Adhikari A."/>
            <person name="Zheng C.-J."/>
            <person name="Schuster L."/>
            <person name="Cowan T.M."/>
            <person name="Smanski M.J."/>
            <person name="Chevrette M.G."/>
            <person name="De Carvalho L.P.S."/>
            <person name="Shen B."/>
        </authorList>
    </citation>
    <scope>NUCLEOTIDE SEQUENCE [LARGE SCALE GENOMIC DNA]</scope>
    <source>
        <strain evidence="5 6">NPDC058753</strain>
    </source>
</reference>
<dbReference type="GO" id="GO:0016787">
    <property type="term" value="F:hydrolase activity"/>
    <property type="evidence" value="ECO:0007669"/>
    <property type="project" value="UniProtKB-KW"/>
</dbReference>
<keyword evidence="6" id="KW-1185">Reference proteome</keyword>
<dbReference type="InterPro" id="IPR006047">
    <property type="entry name" value="GH13_cat_dom"/>
</dbReference>
<evidence type="ECO:0000313" key="6">
    <source>
        <dbReference type="Proteomes" id="UP001599542"/>
    </source>
</evidence>
<evidence type="ECO:0000259" key="4">
    <source>
        <dbReference type="SMART" id="SM00642"/>
    </source>
</evidence>
<name>A0ABW6GM41_9ACTN</name>